<accession>A0A1M5U2N6</accession>
<dbReference type="EMBL" id="FQXS01000004">
    <property type="protein sequence ID" value="SHH57208.1"/>
    <property type="molecule type" value="Genomic_DNA"/>
</dbReference>
<feature type="compositionally biased region" description="Low complexity" evidence="2">
    <location>
        <begin position="460"/>
        <end position="471"/>
    </location>
</feature>
<dbReference type="STRING" id="1121409.SAMN02745124_00967"/>
<dbReference type="OrthoDB" id="5428968at2"/>
<evidence type="ECO:0000256" key="1">
    <source>
        <dbReference type="ARBA" id="ARBA00022500"/>
    </source>
</evidence>
<feature type="compositionally biased region" description="Acidic residues" evidence="2">
    <location>
        <begin position="202"/>
        <end position="218"/>
    </location>
</feature>
<feature type="region of interest" description="Disordered" evidence="2">
    <location>
        <begin position="197"/>
        <end position="255"/>
    </location>
</feature>
<evidence type="ECO:0000313" key="3">
    <source>
        <dbReference type="EMBL" id="SHH57208.1"/>
    </source>
</evidence>
<dbReference type="AlphaFoldDB" id="A0A1M5U2N6"/>
<reference evidence="3 4" key="1">
    <citation type="submission" date="2016-11" db="EMBL/GenBank/DDBJ databases">
        <authorList>
            <person name="Jaros S."/>
            <person name="Januszkiewicz K."/>
            <person name="Wedrychowicz H."/>
        </authorList>
    </citation>
    <scope>NUCLEOTIDE SEQUENCE [LARGE SCALE GENOMIC DNA]</scope>
    <source>
        <strain evidence="3 4">DSM 9705</strain>
    </source>
</reference>
<dbReference type="GO" id="GO:0006935">
    <property type="term" value="P:chemotaxis"/>
    <property type="evidence" value="ECO:0007669"/>
    <property type="project" value="UniProtKB-KW"/>
</dbReference>
<dbReference type="InterPro" id="IPR028976">
    <property type="entry name" value="CheC-like_sf"/>
</dbReference>
<evidence type="ECO:0008006" key="5">
    <source>
        <dbReference type="Google" id="ProtNLM"/>
    </source>
</evidence>
<evidence type="ECO:0000256" key="2">
    <source>
        <dbReference type="SAM" id="MobiDB-lite"/>
    </source>
</evidence>
<evidence type="ECO:0000313" key="4">
    <source>
        <dbReference type="Proteomes" id="UP000184139"/>
    </source>
</evidence>
<feature type="compositionally biased region" description="Low complexity" evidence="2">
    <location>
        <begin position="219"/>
        <end position="249"/>
    </location>
</feature>
<proteinExistence type="predicted"/>
<sequence length="610" mass="65846">MKALQRFEKIIEAVRGRIEEEVSSLIGERLTLTLQPGAVVTKEDFFSQPAGKLVVACMDLTGEVSGEGALIVSVKAAIRLGGTLIMLPPSELEDVVADERYDGETEDSYGEIANIIAGSYTKTFEEMYPKATRFVRKEQTVVSPLKVDASSAEPIPDQQYYQIAMDMDLEERPMGTMYMLVPAAAFDLVKNATTDDVTAAETGEEATEENEAATDEAEAASLADTDPGVQPAAQEQGSASAAGPSSGGSDRQAALAGLEKQRKKVDSLLQSCRERVGDEVGALLGVTVSCGEADNRPVTKEAFFLEETSGKQVIAELDVVGDQEDKSFLFVSLKDAIRIGGTLIMLPPSELETAVAEEDFGADSQDAYGEIANIIAGVYTAVFEEHYTKSLRFIKKDIDQVIPMKVDVDADEPVPNLLYYLSSMSISIGGTQYGRLQMLFPARLLELELLGQPSDDQEDAAGAPGGEPAVEASDDYRSSRQAAASSGESVSGEVLLVSDCEQDAIMIQNVLDARELRWKRLSFKDNLKKHLPGSYKAVFLVMKRVDEQAFGMAIKISSNCSLPIIAAGPEWTRSKVLRAVKYGVTDILLTPAEDSDIEEKINNNIISLAA</sequence>
<gene>
    <name evidence="3" type="ORF">SAMN02745124_00967</name>
</gene>
<keyword evidence="4" id="KW-1185">Reference proteome</keyword>
<name>A0A1M5U2N6_9BACT</name>
<dbReference type="RefSeq" id="WP_073373770.1">
    <property type="nucleotide sequence ID" value="NZ_FQXS01000004.1"/>
</dbReference>
<dbReference type="Proteomes" id="UP000184139">
    <property type="component" value="Unassembled WGS sequence"/>
</dbReference>
<organism evidence="3 4">
    <name type="scientific">Desulfofustis glycolicus DSM 9705</name>
    <dbReference type="NCBI Taxonomy" id="1121409"/>
    <lineage>
        <taxon>Bacteria</taxon>
        <taxon>Pseudomonadati</taxon>
        <taxon>Thermodesulfobacteriota</taxon>
        <taxon>Desulfobulbia</taxon>
        <taxon>Desulfobulbales</taxon>
        <taxon>Desulfocapsaceae</taxon>
        <taxon>Desulfofustis</taxon>
    </lineage>
</organism>
<dbReference type="Gene3D" id="3.40.1550.10">
    <property type="entry name" value="CheC-like"/>
    <property type="match status" value="2"/>
</dbReference>
<keyword evidence="1" id="KW-0145">Chemotaxis</keyword>
<feature type="region of interest" description="Disordered" evidence="2">
    <location>
        <begin position="455"/>
        <end position="485"/>
    </location>
</feature>
<protein>
    <recommendedName>
        <fullName evidence="5">Chemotaxis phosphatase CheX</fullName>
    </recommendedName>
</protein>
<dbReference type="SUPFAM" id="SSF103039">
    <property type="entry name" value="CheC-like"/>
    <property type="match status" value="2"/>
</dbReference>